<name>A0A8H6YWD9_9AGAR</name>
<feature type="region of interest" description="Disordered" evidence="1">
    <location>
        <begin position="244"/>
        <end position="298"/>
    </location>
</feature>
<feature type="transmembrane region" description="Helical" evidence="2">
    <location>
        <begin position="97"/>
        <end position="121"/>
    </location>
</feature>
<feature type="transmembrane region" description="Helical" evidence="2">
    <location>
        <begin position="22"/>
        <end position="47"/>
    </location>
</feature>
<dbReference type="OrthoDB" id="2895758at2759"/>
<feature type="transmembrane region" description="Helical" evidence="2">
    <location>
        <begin position="181"/>
        <end position="205"/>
    </location>
</feature>
<feature type="compositionally biased region" description="Low complexity" evidence="1">
    <location>
        <begin position="271"/>
        <end position="289"/>
    </location>
</feature>
<dbReference type="AlphaFoldDB" id="A0A8H6YWD9"/>
<keyword evidence="5" id="KW-1185">Reference proteome</keyword>
<evidence type="ECO:0000313" key="4">
    <source>
        <dbReference type="EMBL" id="KAF7368325.1"/>
    </source>
</evidence>
<evidence type="ECO:0000256" key="1">
    <source>
        <dbReference type="SAM" id="MobiDB-lite"/>
    </source>
</evidence>
<accession>A0A8H6YWD9</accession>
<dbReference type="InterPro" id="IPR045339">
    <property type="entry name" value="DUF6534"/>
</dbReference>
<evidence type="ECO:0000313" key="5">
    <source>
        <dbReference type="Proteomes" id="UP000620124"/>
    </source>
</evidence>
<sequence length="298" mass="32259">MLEIFLAFHYFRRKGRMFWHKAGVVAFIISDTACTVGVCAEVYVALIESPSVDFQKHYADATLLWQASLTVIATYTTASVEQAFLCYIFYALTNRRFISGFFVLTIFVHLGISLAAAGLVAEAGLVAKARKIAMTHRVSEIGAISCAATDILVAAALAVTFHKMEASVTRGRTMRSLIRRLLILSLTSGVIVASFTIIHMVLLLVNNPASTIIFFCQGRAYALTLLSNFLLGVPVDSAVSPANDTSPLSIPGSQSITTPPETFSLHFRTRSQSGNTSSNNNINIPKSPSAPQDKSQSD</sequence>
<keyword evidence="2" id="KW-0812">Transmembrane</keyword>
<dbReference type="Pfam" id="PF20152">
    <property type="entry name" value="DUF6534"/>
    <property type="match status" value="1"/>
</dbReference>
<protein>
    <recommendedName>
        <fullName evidence="3">DUF6534 domain-containing protein</fullName>
    </recommendedName>
</protein>
<gene>
    <name evidence="4" type="ORF">MVEN_00153900</name>
</gene>
<proteinExistence type="predicted"/>
<keyword evidence="2" id="KW-0472">Membrane</keyword>
<feature type="compositionally biased region" description="Polar residues" evidence="1">
    <location>
        <begin position="244"/>
        <end position="261"/>
    </location>
</feature>
<evidence type="ECO:0000256" key="2">
    <source>
        <dbReference type="SAM" id="Phobius"/>
    </source>
</evidence>
<comment type="caution">
    <text evidence="4">The sequence shown here is derived from an EMBL/GenBank/DDBJ whole genome shotgun (WGS) entry which is preliminary data.</text>
</comment>
<dbReference type="EMBL" id="JACAZI010000002">
    <property type="protein sequence ID" value="KAF7368325.1"/>
    <property type="molecule type" value="Genomic_DNA"/>
</dbReference>
<feature type="transmembrane region" description="Helical" evidence="2">
    <location>
        <begin position="141"/>
        <end position="161"/>
    </location>
</feature>
<evidence type="ECO:0000259" key="3">
    <source>
        <dbReference type="Pfam" id="PF20152"/>
    </source>
</evidence>
<reference evidence="4" key="1">
    <citation type="submission" date="2020-05" db="EMBL/GenBank/DDBJ databases">
        <title>Mycena genomes resolve the evolution of fungal bioluminescence.</title>
        <authorList>
            <person name="Tsai I.J."/>
        </authorList>
    </citation>
    <scope>NUCLEOTIDE SEQUENCE</scope>
    <source>
        <strain evidence="4">CCC161011</strain>
    </source>
</reference>
<feature type="transmembrane region" description="Helical" evidence="2">
    <location>
        <begin position="67"/>
        <end position="90"/>
    </location>
</feature>
<feature type="domain" description="DUF6534" evidence="3">
    <location>
        <begin position="147"/>
        <end position="228"/>
    </location>
</feature>
<keyword evidence="2" id="KW-1133">Transmembrane helix</keyword>
<dbReference type="Proteomes" id="UP000620124">
    <property type="component" value="Unassembled WGS sequence"/>
</dbReference>
<organism evidence="4 5">
    <name type="scientific">Mycena venus</name>
    <dbReference type="NCBI Taxonomy" id="2733690"/>
    <lineage>
        <taxon>Eukaryota</taxon>
        <taxon>Fungi</taxon>
        <taxon>Dikarya</taxon>
        <taxon>Basidiomycota</taxon>
        <taxon>Agaricomycotina</taxon>
        <taxon>Agaricomycetes</taxon>
        <taxon>Agaricomycetidae</taxon>
        <taxon>Agaricales</taxon>
        <taxon>Marasmiineae</taxon>
        <taxon>Mycenaceae</taxon>
        <taxon>Mycena</taxon>
    </lineage>
</organism>